<dbReference type="Proteomes" id="UP000252884">
    <property type="component" value="Unassembled WGS sequence"/>
</dbReference>
<feature type="domain" description="HTH lysR-type" evidence="1">
    <location>
        <begin position="34"/>
        <end position="89"/>
    </location>
</feature>
<feature type="domain" description="PBP" evidence="2">
    <location>
        <begin position="143"/>
        <end position="329"/>
    </location>
</feature>
<evidence type="ECO:0000313" key="4">
    <source>
        <dbReference type="Proteomes" id="UP000252884"/>
    </source>
</evidence>
<dbReference type="Pfam" id="PF12727">
    <property type="entry name" value="PBP_like"/>
    <property type="match status" value="1"/>
</dbReference>
<organism evidence="3 4">
    <name type="scientific">Pseudorhodoferax soli</name>
    <dbReference type="NCBI Taxonomy" id="545864"/>
    <lineage>
        <taxon>Bacteria</taxon>
        <taxon>Pseudomonadati</taxon>
        <taxon>Pseudomonadota</taxon>
        <taxon>Betaproteobacteria</taxon>
        <taxon>Burkholderiales</taxon>
        <taxon>Comamonadaceae</taxon>
    </lineage>
</organism>
<dbReference type="Pfam" id="PF00126">
    <property type="entry name" value="HTH_1"/>
    <property type="match status" value="1"/>
</dbReference>
<dbReference type="SUPFAM" id="SSF53850">
    <property type="entry name" value="Periplasmic binding protein-like II"/>
    <property type="match status" value="1"/>
</dbReference>
<proteinExistence type="predicted"/>
<evidence type="ECO:0000259" key="2">
    <source>
        <dbReference type="Pfam" id="PF12727"/>
    </source>
</evidence>
<dbReference type="OrthoDB" id="9805928at2"/>
<reference evidence="3 4" key="1">
    <citation type="submission" date="2018-07" db="EMBL/GenBank/DDBJ databases">
        <title>Genomic Encyclopedia of Type Strains, Phase IV (KMG-IV): sequencing the most valuable type-strain genomes for metagenomic binning, comparative biology and taxonomic classification.</title>
        <authorList>
            <person name="Goeker M."/>
        </authorList>
    </citation>
    <scope>NUCLEOTIDE SEQUENCE [LARGE SCALE GENOMIC DNA]</scope>
    <source>
        <strain evidence="3 4">DSM 21634</strain>
    </source>
</reference>
<dbReference type="InterPro" id="IPR024370">
    <property type="entry name" value="PBP_domain"/>
</dbReference>
<dbReference type="InterPro" id="IPR000847">
    <property type="entry name" value="LysR_HTH_N"/>
</dbReference>
<name>A0A368XHH8_9BURK</name>
<dbReference type="InterPro" id="IPR036388">
    <property type="entry name" value="WH-like_DNA-bd_sf"/>
</dbReference>
<dbReference type="EMBL" id="QPJK01000009">
    <property type="protein sequence ID" value="RCW67461.1"/>
    <property type="molecule type" value="Genomic_DNA"/>
</dbReference>
<keyword evidence="4" id="KW-1185">Reference proteome</keyword>
<sequence length="372" mass="40742">MPSSRRGIHLRYTFETAETHGQQRAEIENPLFDLLSALQAEGSISAAARAQSISYRHAWGALKHWEEVLGAPLVLWGQGRHARLTPFAQRLLWAERQARVRMTPHVEALRAELARVFALADDAALQVLEIFASHDLGLPRLQALAEEHDGLHIGLRFAGSQEALRALGEGRCRVAGFHVAQAAAPESVMARALRPLLQPGEHKLIGSHWRRQGWIWRPGEKRPEGIAALRTGRWRFVARQPSSGTRMLTDHLLAQDGVAPEDVPGYTTHTEDTHVAVAAAIAAGAADVGIGIEAAAAEAGLSFAPLVDENYYLVCRKQDLETPPLQALRTRLASPAWAAALAGLPGYGVQQPGEVLALTRALPWWRYARSKR</sequence>
<gene>
    <name evidence="3" type="ORF">DES41_109184</name>
</gene>
<dbReference type="GO" id="GO:0003700">
    <property type="term" value="F:DNA-binding transcription factor activity"/>
    <property type="evidence" value="ECO:0007669"/>
    <property type="project" value="InterPro"/>
</dbReference>
<dbReference type="RefSeq" id="WP_114470970.1">
    <property type="nucleotide sequence ID" value="NZ_QPJK01000009.1"/>
</dbReference>
<accession>A0A368XHH8</accession>
<evidence type="ECO:0000259" key="1">
    <source>
        <dbReference type="Pfam" id="PF00126"/>
    </source>
</evidence>
<dbReference type="PANTHER" id="PTHR38431">
    <property type="entry name" value="BLL2305 PROTEIN"/>
    <property type="match status" value="1"/>
</dbReference>
<dbReference type="SUPFAM" id="SSF46785">
    <property type="entry name" value="Winged helix' DNA-binding domain"/>
    <property type="match status" value="1"/>
</dbReference>
<dbReference type="PANTHER" id="PTHR38431:SF1">
    <property type="entry name" value="BLL2305 PROTEIN"/>
    <property type="match status" value="1"/>
</dbReference>
<evidence type="ECO:0000313" key="3">
    <source>
        <dbReference type="EMBL" id="RCW67461.1"/>
    </source>
</evidence>
<comment type="caution">
    <text evidence="3">The sequence shown here is derived from an EMBL/GenBank/DDBJ whole genome shotgun (WGS) entry which is preliminary data.</text>
</comment>
<dbReference type="AlphaFoldDB" id="A0A368XHH8"/>
<protein>
    <submittedName>
        <fullName evidence="3">LysR family transcriptional regulator of molybdate metabolism</fullName>
    </submittedName>
</protein>
<dbReference type="InterPro" id="IPR036390">
    <property type="entry name" value="WH_DNA-bd_sf"/>
</dbReference>
<dbReference type="Gene3D" id="1.10.10.10">
    <property type="entry name" value="Winged helix-like DNA-binding domain superfamily/Winged helix DNA-binding domain"/>
    <property type="match status" value="1"/>
</dbReference>